<evidence type="ECO:0000313" key="1">
    <source>
        <dbReference type="EMBL" id="MBZ3926380.1"/>
    </source>
</evidence>
<name>A0AAW4RTA0_XANCI</name>
<dbReference type="EMBL" id="LOKL01000158">
    <property type="protein sequence ID" value="MBZ3926380.1"/>
    <property type="molecule type" value="Genomic_DNA"/>
</dbReference>
<proteinExistence type="predicted"/>
<dbReference type="Proteomes" id="UP000825388">
    <property type="component" value="Unassembled WGS sequence"/>
</dbReference>
<gene>
    <name evidence="1" type="ORF">Xseb_02655</name>
</gene>
<evidence type="ECO:0000313" key="2">
    <source>
        <dbReference type="Proteomes" id="UP000825388"/>
    </source>
</evidence>
<accession>A0AAW4RTA0</accession>
<protein>
    <submittedName>
        <fullName evidence="1">Uncharacterized protein</fullName>
    </submittedName>
</protein>
<comment type="caution">
    <text evidence="1">The sequence shown here is derived from an EMBL/GenBank/DDBJ whole genome shotgun (WGS) entry which is preliminary data.</text>
</comment>
<organism evidence="1 2">
    <name type="scientific">Xanthomonas citri pv. sesbaniae</name>
    <dbReference type="NCBI Taxonomy" id="473425"/>
    <lineage>
        <taxon>Bacteria</taxon>
        <taxon>Pseudomonadati</taxon>
        <taxon>Pseudomonadota</taxon>
        <taxon>Gammaproteobacteria</taxon>
        <taxon>Lysobacterales</taxon>
        <taxon>Lysobacteraceae</taxon>
        <taxon>Xanthomonas</taxon>
    </lineage>
</organism>
<reference evidence="1" key="1">
    <citation type="submission" date="2015-12" db="EMBL/GenBank/DDBJ databases">
        <authorList>
            <person name="Bansal K."/>
            <person name="Midha S."/>
            <person name="Patil P.B."/>
        </authorList>
    </citation>
    <scope>NUCLEOTIDE SEQUENCE</scope>
    <source>
        <strain evidence="1">LMG867</strain>
    </source>
</reference>
<dbReference type="AlphaFoldDB" id="A0AAW4RTA0"/>
<dbReference type="RefSeq" id="WP_089111749.1">
    <property type="nucleotide sequence ID" value="NZ_LOKL01000158.1"/>
</dbReference>
<sequence>MKIVLELWQVISLLIASGGVLAGLVKWGTGQIKSSIDVRMAGFERAADGWRDQERDLLLLRAELAEKYLRRDDYVRGQTVIEAKLDAINSEIKSIQIQGARREH</sequence>